<name>A0A2T7TFH3_9ACTN</name>
<dbReference type="AlphaFoldDB" id="A0A2T7TFH3"/>
<evidence type="ECO:0000313" key="1">
    <source>
        <dbReference type="EMBL" id="PVE13899.1"/>
    </source>
</evidence>
<protein>
    <submittedName>
        <fullName evidence="1">Uncharacterized protein</fullName>
    </submittedName>
</protein>
<reference evidence="1 2" key="1">
    <citation type="submission" date="2013-12" db="EMBL/GenBank/DDBJ databases">
        <title>Annotated genome of Streptomyces scopuliridis.</title>
        <authorList>
            <person name="Olson J.B."/>
        </authorList>
    </citation>
    <scope>NUCLEOTIDE SEQUENCE [LARGE SCALE GENOMIC DNA]</scope>
    <source>
        <strain evidence="1 2">RB72</strain>
    </source>
</reference>
<keyword evidence="2" id="KW-1185">Reference proteome</keyword>
<sequence length="93" mass="9997">MSLPQGRADQLATRLSAAGFSPRVTDHDDHTRIEMEVADSVSAGSWQELLAVLEAADRFGLDVSSAGGRLAWAAIRRNAPVTDDAVRGRTHQL</sequence>
<organism evidence="1 2">
    <name type="scientific">Streptomyces scopuliridis RB72</name>
    <dbReference type="NCBI Taxonomy" id="1440053"/>
    <lineage>
        <taxon>Bacteria</taxon>
        <taxon>Bacillati</taxon>
        <taxon>Actinomycetota</taxon>
        <taxon>Actinomycetes</taxon>
        <taxon>Kitasatosporales</taxon>
        <taxon>Streptomycetaceae</taxon>
        <taxon>Streptomyces</taxon>
    </lineage>
</organism>
<comment type="caution">
    <text evidence="1">The sequence shown here is derived from an EMBL/GenBank/DDBJ whole genome shotgun (WGS) entry which is preliminary data.</text>
</comment>
<accession>A0A2T7TFH3</accession>
<evidence type="ECO:0000313" key="2">
    <source>
        <dbReference type="Proteomes" id="UP000245992"/>
    </source>
</evidence>
<dbReference type="OrthoDB" id="4302482at2"/>
<proteinExistence type="predicted"/>
<dbReference type="EMBL" id="AZSP01000013">
    <property type="protein sequence ID" value="PVE13899.1"/>
    <property type="molecule type" value="Genomic_DNA"/>
</dbReference>
<dbReference type="Proteomes" id="UP000245992">
    <property type="component" value="Unassembled WGS sequence"/>
</dbReference>
<gene>
    <name evidence="1" type="ORF">Y717_03900</name>
</gene>